<dbReference type="Pfam" id="PF04607">
    <property type="entry name" value="RelA_SpoT"/>
    <property type="match status" value="1"/>
</dbReference>
<dbReference type="PANTHER" id="PTHR10039">
    <property type="entry name" value="AMELOGENIN"/>
    <property type="match status" value="1"/>
</dbReference>
<dbReference type="GO" id="GO:0015969">
    <property type="term" value="P:guanosine tetraphosphate metabolic process"/>
    <property type="evidence" value="ECO:0007669"/>
    <property type="project" value="InterPro"/>
</dbReference>
<sequence>MDFNSSSEATGINPEERLQAKIRRLCETPQNGPLKRAFVEKVWPELEESYGMMARAMVEYWKRRLVEHRIPAKVEGRQKSAESIRKSMDRREQARISQRSAGPYKSLEEIFYDVHDLAGIRIVVNFTPHVEEVVKRIKESFKSTKAPSIWPPGRPVGQFWSALFGAYQGSNHPVKFDSDIDETLQRYSDVTVEIQVTSLAESLYNRLAHPLLYKKVSGTLTRKEEMVIDLTHGLALCYSICLLLMQDKLEQPPQSAEQPEMLWGAIRGAAITPGEGEQNKHLAALADQMPGPLPHDSSHQISNEGGPASSTNPVLPVATCLNMLHHARARELSPDQLWEWMTISLKNAVQEAAKPPILLPTWEQARFDSEDVQSRPKCYEGTQVDARSRIKAWVKDSQAPTLFWVHAPVGTGKSTLARTIIDDLSKDGNLAAGYFFRRGDVDRNNISRIFPTIAIQLLETLPAFEPLLRKSTNAHSSEAILSTSLENQFEMLLKTPLSGMPPVSQDKPAMAIDIDGLDESNRNKSPSRLLRLLRLLASLEAMECLRLCVLITSRKAHAIPDAFENLRKEGQSYCELALDEEYKVQMTAEIRQYLTSEFRAIRKRKGIQVDPWPTPQDFDLLVSEATTPSPLFIYASTLIHFVNQTKLGCEPTAQLQNWVDGCYRKEYRLDEMYTQILSDLTEGDHEAESKLLDIVGSIASLERPLSAKALAGLLAISEGVMSDLLKNLQAVLHVPGDKEEPVTLAHDSFRSFLFRTHLPGKTSSFRISKPEAHRTLATKCRNRMVRRQGGLRKDVCGFSNLAIEWNDIPPGVVGDHIPIDLHVGEVQAAIKQLESLVKQPRLSFRTSSNLASFIRDAKAFIDKNAAVIETMPLQVYGSTLVFSPPGSKVRQLFYDGRLMHIHDIKSGFVKWDTLSQRVFYSVEVHPQPQDAKTTADDSPGSAPQRFMAIRIGASSIPGSASATR</sequence>
<dbReference type="InterPro" id="IPR027417">
    <property type="entry name" value="P-loop_NTPase"/>
</dbReference>
<dbReference type="Pfam" id="PF24883">
    <property type="entry name" value="NPHP3_N"/>
    <property type="match status" value="1"/>
</dbReference>
<dbReference type="Gene3D" id="3.40.50.300">
    <property type="entry name" value="P-loop containing nucleotide triphosphate hydrolases"/>
    <property type="match status" value="1"/>
</dbReference>
<proteinExistence type="predicted"/>
<gene>
    <name evidence="4" type="ORF">BKA59DRAFT_459017</name>
</gene>
<organism evidence="4 5">
    <name type="scientific">Fusarium tricinctum</name>
    <dbReference type="NCBI Taxonomy" id="61284"/>
    <lineage>
        <taxon>Eukaryota</taxon>
        <taxon>Fungi</taxon>
        <taxon>Dikarya</taxon>
        <taxon>Ascomycota</taxon>
        <taxon>Pezizomycotina</taxon>
        <taxon>Sordariomycetes</taxon>
        <taxon>Hypocreomycetidae</taxon>
        <taxon>Hypocreales</taxon>
        <taxon>Nectriaceae</taxon>
        <taxon>Fusarium</taxon>
        <taxon>Fusarium tricinctum species complex</taxon>
    </lineage>
</organism>
<evidence type="ECO:0000256" key="2">
    <source>
        <dbReference type="SAM" id="MobiDB-lite"/>
    </source>
</evidence>
<keyword evidence="1" id="KW-0677">Repeat</keyword>
<feature type="region of interest" description="Disordered" evidence="2">
    <location>
        <begin position="290"/>
        <end position="310"/>
    </location>
</feature>
<feature type="domain" description="RelA/SpoT" evidence="3">
    <location>
        <begin position="76"/>
        <end position="219"/>
    </location>
</feature>
<dbReference type="AlphaFoldDB" id="A0A8K0RQJ9"/>
<dbReference type="Gene3D" id="3.30.460.10">
    <property type="entry name" value="Beta Polymerase, domain 2"/>
    <property type="match status" value="1"/>
</dbReference>
<dbReference type="SMART" id="SM00954">
    <property type="entry name" value="RelA_SpoT"/>
    <property type="match status" value="1"/>
</dbReference>
<keyword evidence="5" id="KW-1185">Reference proteome</keyword>
<dbReference type="InterPro" id="IPR007685">
    <property type="entry name" value="RelA_SpoT"/>
</dbReference>
<dbReference type="InterPro" id="IPR056884">
    <property type="entry name" value="NPHP3-like_N"/>
</dbReference>
<reference evidence="4" key="1">
    <citation type="journal article" date="2021" name="Nat. Commun.">
        <title>Genetic determinants of endophytism in the Arabidopsis root mycobiome.</title>
        <authorList>
            <person name="Mesny F."/>
            <person name="Miyauchi S."/>
            <person name="Thiergart T."/>
            <person name="Pickel B."/>
            <person name="Atanasova L."/>
            <person name="Karlsson M."/>
            <person name="Huettel B."/>
            <person name="Barry K.W."/>
            <person name="Haridas S."/>
            <person name="Chen C."/>
            <person name="Bauer D."/>
            <person name="Andreopoulos W."/>
            <person name="Pangilinan J."/>
            <person name="LaButti K."/>
            <person name="Riley R."/>
            <person name="Lipzen A."/>
            <person name="Clum A."/>
            <person name="Drula E."/>
            <person name="Henrissat B."/>
            <person name="Kohler A."/>
            <person name="Grigoriev I.V."/>
            <person name="Martin F.M."/>
            <person name="Hacquard S."/>
        </authorList>
    </citation>
    <scope>NUCLEOTIDE SEQUENCE</scope>
    <source>
        <strain evidence="4">MPI-SDFR-AT-0068</strain>
    </source>
</reference>
<comment type="caution">
    <text evidence="4">The sequence shown here is derived from an EMBL/GenBank/DDBJ whole genome shotgun (WGS) entry which is preliminary data.</text>
</comment>
<evidence type="ECO:0000313" key="5">
    <source>
        <dbReference type="Proteomes" id="UP000813427"/>
    </source>
</evidence>
<dbReference type="CDD" id="cd05399">
    <property type="entry name" value="NT_Rel-Spo_like"/>
    <property type="match status" value="1"/>
</dbReference>
<dbReference type="OrthoDB" id="538223at2759"/>
<dbReference type="PANTHER" id="PTHR10039:SF17">
    <property type="entry name" value="FUNGAL STAND N-TERMINAL GOODBYE DOMAIN-CONTAINING PROTEIN-RELATED"/>
    <property type="match status" value="1"/>
</dbReference>
<feature type="compositionally biased region" description="Polar residues" evidence="2">
    <location>
        <begin position="299"/>
        <end position="310"/>
    </location>
</feature>
<evidence type="ECO:0000259" key="3">
    <source>
        <dbReference type="SMART" id="SM00954"/>
    </source>
</evidence>
<feature type="compositionally biased region" description="Basic and acidic residues" evidence="2">
    <location>
        <begin position="76"/>
        <end position="94"/>
    </location>
</feature>
<accession>A0A8K0RQJ9</accession>
<dbReference type="EMBL" id="JAGPXF010000007">
    <property type="protein sequence ID" value="KAH7235453.1"/>
    <property type="molecule type" value="Genomic_DNA"/>
</dbReference>
<feature type="region of interest" description="Disordered" evidence="2">
    <location>
        <begin position="76"/>
        <end position="99"/>
    </location>
</feature>
<dbReference type="SUPFAM" id="SSF81301">
    <property type="entry name" value="Nucleotidyltransferase"/>
    <property type="match status" value="1"/>
</dbReference>
<dbReference type="SUPFAM" id="SSF52540">
    <property type="entry name" value="P-loop containing nucleoside triphosphate hydrolases"/>
    <property type="match status" value="1"/>
</dbReference>
<name>A0A8K0RQJ9_9HYPO</name>
<evidence type="ECO:0000313" key="4">
    <source>
        <dbReference type="EMBL" id="KAH7235453.1"/>
    </source>
</evidence>
<dbReference type="Proteomes" id="UP000813427">
    <property type="component" value="Unassembled WGS sequence"/>
</dbReference>
<evidence type="ECO:0000256" key="1">
    <source>
        <dbReference type="ARBA" id="ARBA00022737"/>
    </source>
</evidence>
<protein>
    <recommendedName>
        <fullName evidence="3">RelA/SpoT domain-containing protein</fullName>
    </recommendedName>
</protein>
<dbReference type="InterPro" id="IPR043519">
    <property type="entry name" value="NT_sf"/>
</dbReference>